<dbReference type="KEGG" id="hakz:J0X25_10230"/>
<dbReference type="GO" id="GO:0006796">
    <property type="term" value="P:phosphate-containing compound metabolic process"/>
    <property type="evidence" value="ECO:0007669"/>
    <property type="project" value="UniProtKB-ARBA"/>
</dbReference>
<dbReference type="Proteomes" id="UP000663203">
    <property type="component" value="Chromosome"/>
</dbReference>
<dbReference type="GO" id="GO:0016301">
    <property type="term" value="F:kinase activity"/>
    <property type="evidence" value="ECO:0007669"/>
    <property type="project" value="UniProtKB-KW"/>
</dbReference>
<dbReference type="SUPFAM" id="SSF53613">
    <property type="entry name" value="Ribokinase-like"/>
    <property type="match status" value="1"/>
</dbReference>
<keyword evidence="2" id="KW-0808">Transferase</keyword>
<sequence>MPPTVLTAGHVNWDVTLRVDRLPVPDGEATIRSQRQSGGGSAANVAAALAGLEVETGLIGSVGDDDNGLLARRGLEEAGVSLSGLRVVEDAQTAVKYLLVDDSGEVSILGNDGVNEAVRPADVDADHVRSVDHVHLTSQHPETAARIASLAADAGITVSFDPGRRFGDREYDAVLAAADVLFLTEREAAALGESDGLDRRPADRIVAVTSGADGAELRTPEGTYTHPGFDVEAVDAAGAGDAFAAGFLATRLEGTDLEDALAYANACGALTASREGARNAPTAAEVDRFLSERDE</sequence>
<dbReference type="RefSeq" id="WP_207287416.1">
    <property type="nucleotide sequence ID" value="NZ_CP071462.1"/>
</dbReference>
<dbReference type="PANTHER" id="PTHR10584">
    <property type="entry name" value="SUGAR KINASE"/>
    <property type="match status" value="1"/>
</dbReference>
<dbReference type="GeneID" id="63187685"/>
<dbReference type="InterPro" id="IPR029056">
    <property type="entry name" value="Ribokinase-like"/>
</dbReference>
<evidence type="ECO:0000256" key="4">
    <source>
        <dbReference type="SAM" id="MobiDB-lite"/>
    </source>
</evidence>
<gene>
    <name evidence="6" type="ORF">J0X25_10230</name>
</gene>
<dbReference type="AlphaFoldDB" id="A0A8A2VAR1"/>
<feature type="region of interest" description="Disordered" evidence="4">
    <location>
        <begin position="274"/>
        <end position="295"/>
    </location>
</feature>
<dbReference type="EMBL" id="CP071462">
    <property type="protein sequence ID" value="QSW97797.1"/>
    <property type="molecule type" value="Genomic_DNA"/>
</dbReference>
<feature type="compositionally biased region" description="Basic and acidic residues" evidence="4">
    <location>
        <begin position="285"/>
        <end position="295"/>
    </location>
</feature>
<reference evidence="6 7" key="1">
    <citation type="submission" date="2021-03" db="EMBL/GenBank/DDBJ databases">
        <title>Haloterrigena longa sp. nov. and Haloterrigena limicola sp. nov., extremely halophilic archaea isolated from a salt lake.</title>
        <authorList>
            <person name="Henglin C."/>
        </authorList>
    </citation>
    <scope>NUCLEOTIDE SEQUENCE [LARGE SCALE GENOMIC DNA]</scope>
    <source>
        <strain evidence="6 7">KZCA68</strain>
    </source>
</reference>
<comment type="similarity">
    <text evidence="1">Belongs to the carbohydrate kinase PfkB family.</text>
</comment>
<accession>A0A8A2VAR1</accession>
<dbReference type="PRINTS" id="PR00990">
    <property type="entry name" value="RIBOKINASE"/>
</dbReference>
<evidence type="ECO:0000256" key="1">
    <source>
        <dbReference type="ARBA" id="ARBA00010688"/>
    </source>
</evidence>
<dbReference type="InterPro" id="IPR011611">
    <property type="entry name" value="PfkB_dom"/>
</dbReference>
<evidence type="ECO:0000313" key="7">
    <source>
        <dbReference type="Proteomes" id="UP000663203"/>
    </source>
</evidence>
<evidence type="ECO:0000256" key="2">
    <source>
        <dbReference type="ARBA" id="ARBA00022679"/>
    </source>
</evidence>
<organism evidence="6 7">
    <name type="scientific">Haloterrigena alkaliphila</name>
    <dbReference type="NCBI Taxonomy" id="2816475"/>
    <lineage>
        <taxon>Archaea</taxon>
        <taxon>Methanobacteriati</taxon>
        <taxon>Methanobacteriota</taxon>
        <taxon>Stenosarchaea group</taxon>
        <taxon>Halobacteria</taxon>
        <taxon>Halobacteriales</taxon>
        <taxon>Natrialbaceae</taxon>
        <taxon>Haloterrigena</taxon>
    </lineage>
</organism>
<proteinExistence type="inferred from homology"/>
<evidence type="ECO:0000259" key="5">
    <source>
        <dbReference type="Pfam" id="PF00294"/>
    </source>
</evidence>
<keyword evidence="3 6" id="KW-0418">Kinase</keyword>
<keyword evidence="7" id="KW-1185">Reference proteome</keyword>
<protein>
    <submittedName>
        <fullName evidence="6">Carbohydrate kinase family protein</fullName>
    </submittedName>
</protein>
<dbReference type="Pfam" id="PF00294">
    <property type="entry name" value="PfkB"/>
    <property type="match status" value="1"/>
</dbReference>
<evidence type="ECO:0000313" key="6">
    <source>
        <dbReference type="EMBL" id="QSW97797.1"/>
    </source>
</evidence>
<dbReference type="InterPro" id="IPR002139">
    <property type="entry name" value="Ribo/fructo_kinase"/>
</dbReference>
<evidence type="ECO:0000256" key="3">
    <source>
        <dbReference type="ARBA" id="ARBA00022777"/>
    </source>
</evidence>
<feature type="domain" description="Carbohydrate kinase PfkB" evidence="5">
    <location>
        <begin position="5"/>
        <end position="280"/>
    </location>
</feature>
<name>A0A8A2VAR1_9EURY</name>
<dbReference type="PANTHER" id="PTHR10584:SF166">
    <property type="entry name" value="RIBOKINASE"/>
    <property type="match status" value="1"/>
</dbReference>
<dbReference type="Gene3D" id="3.40.1190.20">
    <property type="match status" value="1"/>
</dbReference>